<dbReference type="RefSeq" id="WP_120194181.1">
    <property type="nucleotide sequence ID" value="NZ_RAPK01000011.1"/>
</dbReference>
<evidence type="ECO:0000256" key="4">
    <source>
        <dbReference type="ARBA" id="ARBA00022679"/>
    </source>
</evidence>
<keyword evidence="7" id="KW-0238">DNA-binding</keyword>
<dbReference type="InterPro" id="IPR051446">
    <property type="entry name" value="HTH_trans_reg/aminotransferase"/>
</dbReference>
<keyword evidence="11" id="KW-1185">Reference proteome</keyword>
<dbReference type="PROSITE" id="PS50949">
    <property type="entry name" value="HTH_GNTR"/>
    <property type="match status" value="1"/>
</dbReference>
<dbReference type="SUPFAM" id="SSF46785">
    <property type="entry name" value="Winged helix' DNA-binding domain"/>
    <property type="match status" value="1"/>
</dbReference>
<dbReference type="InterPro" id="IPR015421">
    <property type="entry name" value="PyrdxlP-dep_Trfase_major"/>
</dbReference>
<dbReference type="InterPro" id="IPR036388">
    <property type="entry name" value="WH-like_DNA-bd_sf"/>
</dbReference>
<keyword evidence="4" id="KW-0808">Transferase</keyword>
<keyword evidence="8" id="KW-0804">Transcription</keyword>
<dbReference type="InterPro" id="IPR015422">
    <property type="entry name" value="PyrdxlP-dep_Trfase_small"/>
</dbReference>
<keyword evidence="5" id="KW-0663">Pyridoxal phosphate</keyword>
<dbReference type="FunFam" id="3.40.640.10:FF:000023">
    <property type="entry name" value="Transcriptional regulator, GntR family"/>
    <property type="match status" value="1"/>
</dbReference>
<feature type="domain" description="HTH gntR-type" evidence="9">
    <location>
        <begin position="3"/>
        <end position="71"/>
    </location>
</feature>
<evidence type="ECO:0000256" key="8">
    <source>
        <dbReference type="ARBA" id="ARBA00023163"/>
    </source>
</evidence>
<evidence type="ECO:0000313" key="10">
    <source>
        <dbReference type="EMBL" id="RKD69623.1"/>
    </source>
</evidence>
<dbReference type="InterPro" id="IPR000524">
    <property type="entry name" value="Tscrpt_reg_HTH_GntR"/>
</dbReference>
<dbReference type="AlphaFoldDB" id="A0A419UWV6"/>
<evidence type="ECO:0000313" key="11">
    <source>
        <dbReference type="Proteomes" id="UP000285120"/>
    </source>
</evidence>
<dbReference type="GO" id="GO:0003677">
    <property type="term" value="F:DNA binding"/>
    <property type="evidence" value="ECO:0007669"/>
    <property type="project" value="UniProtKB-KW"/>
</dbReference>
<dbReference type="EMBL" id="RAPK01000011">
    <property type="protein sequence ID" value="RKD69623.1"/>
    <property type="molecule type" value="Genomic_DNA"/>
</dbReference>
<dbReference type="Gene3D" id="3.40.640.10">
    <property type="entry name" value="Type I PLP-dependent aspartate aminotransferase-like (Major domain)"/>
    <property type="match status" value="1"/>
</dbReference>
<dbReference type="PANTHER" id="PTHR46577">
    <property type="entry name" value="HTH-TYPE TRANSCRIPTIONAL REGULATORY PROTEIN GABR"/>
    <property type="match status" value="1"/>
</dbReference>
<evidence type="ECO:0000256" key="1">
    <source>
        <dbReference type="ARBA" id="ARBA00001933"/>
    </source>
</evidence>
<name>A0A419UWV6_9BACL</name>
<proteinExistence type="inferred from homology"/>
<keyword evidence="6" id="KW-0805">Transcription regulation</keyword>
<dbReference type="InterPro" id="IPR015424">
    <property type="entry name" value="PyrdxlP-dep_Trfase"/>
</dbReference>
<dbReference type="Pfam" id="PF00155">
    <property type="entry name" value="Aminotran_1_2"/>
    <property type="match status" value="1"/>
</dbReference>
<dbReference type="InterPro" id="IPR004839">
    <property type="entry name" value="Aminotransferase_I/II_large"/>
</dbReference>
<keyword evidence="3" id="KW-0032">Aminotransferase</keyword>
<dbReference type="CDD" id="cd00609">
    <property type="entry name" value="AAT_like"/>
    <property type="match status" value="1"/>
</dbReference>
<dbReference type="SMART" id="SM00345">
    <property type="entry name" value="HTH_GNTR"/>
    <property type="match status" value="1"/>
</dbReference>
<evidence type="ECO:0000256" key="2">
    <source>
        <dbReference type="ARBA" id="ARBA00005384"/>
    </source>
</evidence>
<dbReference type="Gene3D" id="3.90.1150.10">
    <property type="entry name" value="Aspartate Aminotransferase, domain 1"/>
    <property type="match status" value="1"/>
</dbReference>
<reference evidence="10 11" key="1">
    <citation type="submission" date="2018-09" db="EMBL/GenBank/DDBJ databases">
        <title>Genomic Encyclopedia of Archaeal and Bacterial Type Strains, Phase II (KMG-II): from individual species to whole genera.</title>
        <authorList>
            <person name="Goeker M."/>
        </authorList>
    </citation>
    <scope>NUCLEOTIDE SEQUENCE [LARGE SCALE GENOMIC DNA]</scope>
    <source>
        <strain evidence="10 11">DSM 17008</strain>
    </source>
</reference>
<dbReference type="SUPFAM" id="SSF53383">
    <property type="entry name" value="PLP-dependent transferases"/>
    <property type="match status" value="1"/>
</dbReference>
<dbReference type="OrthoDB" id="9802328at2"/>
<evidence type="ECO:0000256" key="6">
    <source>
        <dbReference type="ARBA" id="ARBA00023015"/>
    </source>
</evidence>
<evidence type="ECO:0000256" key="7">
    <source>
        <dbReference type="ARBA" id="ARBA00023125"/>
    </source>
</evidence>
<comment type="cofactor">
    <cofactor evidence="1">
        <name>pyridoxal 5'-phosphate</name>
        <dbReference type="ChEBI" id="CHEBI:597326"/>
    </cofactor>
</comment>
<sequence length="473" mass="52486">MNETKHVHIVTFIKDKIKKGEWTIGSRLPSQRQLALLFEVNRSTIVTALEELTAEGLIQGKTGVATVVINNTWTLLEGNVPSTWNKNIKLGGHQASSVLVQEINEAESDPRLIQLSKGELAPDLFPLQQMKEVLHRVSDQLTSFGYEEPKGNRQLREAVSVHLKKRGINASPSSILIVSGALQALHLISVGLLQQGSTVYVEKPSYVYSLAVFQSAGVQLKGLPIDREGLSLEALQKVPFRPGHSVLYTNPTYHNPTSSLMSLSRRKTLRAVCEEKQLPMIEDDVYRDLWLDEPPPPALKARDTTGSMLYLGSFSKSLSAGLRIGWVVGPDAVIDRLADLKMQSDYGSSSLSQYAATEWLTSGLYEEHLTTIREALIYRRTLFVQALETYLAPYATWTVPTGGFFIWIQLHQAIDARSLFSQAKEAGLLLNPGSIYAEPSGSYIRLSYAYASHSELQEGIRRLALIIKTAIEK</sequence>
<protein>
    <submittedName>
        <fullName evidence="10">GntR family transcriptional regulator of abcA and norABC</fullName>
    </submittedName>
</protein>
<dbReference type="PRINTS" id="PR00035">
    <property type="entry name" value="HTHGNTR"/>
</dbReference>
<dbReference type="CDD" id="cd07377">
    <property type="entry name" value="WHTH_GntR"/>
    <property type="match status" value="1"/>
</dbReference>
<organism evidence="10 11">
    <name type="scientific">Sinobaca qinghaiensis</name>
    <dbReference type="NCBI Taxonomy" id="342944"/>
    <lineage>
        <taxon>Bacteria</taxon>
        <taxon>Bacillati</taxon>
        <taxon>Bacillota</taxon>
        <taxon>Bacilli</taxon>
        <taxon>Bacillales</taxon>
        <taxon>Sporolactobacillaceae</taxon>
        <taxon>Sinobaca</taxon>
    </lineage>
</organism>
<dbReference type="Gene3D" id="1.10.10.10">
    <property type="entry name" value="Winged helix-like DNA-binding domain superfamily/Winged helix DNA-binding domain"/>
    <property type="match status" value="1"/>
</dbReference>
<dbReference type="GO" id="GO:0008483">
    <property type="term" value="F:transaminase activity"/>
    <property type="evidence" value="ECO:0007669"/>
    <property type="project" value="UniProtKB-KW"/>
</dbReference>
<evidence type="ECO:0000259" key="9">
    <source>
        <dbReference type="PROSITE" id="PS50949"/>
    </source>
</evidence>
<dbReference type="Pfam" id="PF00392">
    <property type="entry name" value="GntR"/>
    <property type="match status" value="1"/>
</dbReference>
<comment type="caution">
    <text evidence="10">The sequence shown here is derived from an EMBL/GenBank/DDBJ whole genome shotgun (WGS) entry which is preliminary data.</text>
</comment>
<dbReference type="Proteomes" id="UP000285120">
    <property type="component" value="Unassembled WGS sequence"/>
</dbReference>
<gene>
    <name evidence="10" type="ORF">ATL39_3047</name>
</gene>
<dbReference type="InterPro" id="IPR036390">
    <property type="entry name" value="WH_DNA-bd_sf"/>
</dbReference>
<evidence type="ECO:0000256" key="3">
    <source>
        <dbReference type="ARBA" id="ARBA00022576"/>
    </source>
</evidence>
<dbReference type="GO" id="GO:0030170">
    <property type="term" value="F:pyridoxal phosphate binding"/>
    <property type="evidence" value="ECO:0007669"/>
    <property type="project" value="InterPro"/>
</dbReference>
<evidence type="ECO:0000256" key="5">
    <source>
        <dbReference type="ARBA" id="ARBA00022898"/>
    </source>
</evidence>
<dbReference type="PANTHER" id="PTHR46577:SF2">
    <property type="entry name" value="TRANSCRIPTIONAL REGULATORY PROTEIN"/>
    <property type="match status" value="1"/>
</dbReference>
<comment type="similarity">
    <text evidence="2">In the C-terminal section; belongs to the class-I pyridoxal-phosphate-dependent aminotransferase family.</text>
</comment>
<accession>A0A419UWV6</accession>
<dbReference type="GO" id="GO:0003700">
    <property type="term" value="F:DNA-binding transcription factor activity"/>
    <property type="evidence" value="ECO:0007669"/>
    <property type="project" value="InterPro"/>
</dbReference>